<reference evidence="5 6" key="1">
    <citation type="submission" date="2018-08" db="EMBL/GenBank/DDBJ databases">
        <title>A genome reference for cultivated species of the human gut microbiota.</title>
        <authorList>
            <person name="Zou Y."/>
            <person name="Xue W."/>
            <person name="Luo G."/>
        </authorList>
    </citation>
    <scope>NUCLEOTIDE SEQUENCE [LARGE SCALE GENOMIC DNA]</scope>
    <source>
        <strain evidence="5 6">OF05-12</strain>
    </source>
</reference>
<dbReference type="PANTHER" id="PTHR12835:SF5">
    <property type="entry name" value="BIOTIN--PROTEIN LIGASE"/>
    <property type="match status" value="1"/>
</dbReference>
<dbReference type="InterPro" id="IPR045864">
    <property type="entry name" value="aa-tRNA-synth_II/BPL/LPL"/>
</dbReference>
<evidence type="ECO:0000313" key="4">
    <source>
        <dbReference type="EMBL" id="MDB6491277.1"/>
    </source>
</evidence>
<dbReference type="GO" id="GO:0005737">
    <property type="term" value="C:cytoplasm"/>
    <property type="evidence" value="ECO:0007669"/>
    <property type="project" value="TreeGrafter"/>
</dbReference>
<dbReference type="RefSeq" id="WP_080704299.1">
    <property type="nucleotide sequence ID" value="NZ_AP031419.1"/>
</dbReference>
<evidence type="ECO:0000259" key="2">
    <source>
        <dbReference type="Pfam" id="PF03099"/>
    </source>
</evidence>
<dbReference type="InterPro" id="IPR004143">
    <property type="entry name" value="BPL_LPL_catalytic"/>
</dbReference>
<dbReference type="SUPFAM" id="SSF55681">
    <property type="entry name" value="Class II aaRS and biotin synthetases"/>
    <property type="match status" value="1"/>
</dbReference>
<protein>
    <submittedName>
        <fullName evidence="5">Biotin--[acetyl-CoA-carboxylase] ligase</fullName>
    </submittedName>
</protein>
<gene>
    <name evidence="5" type="ORF">DXA79_01490</name>
    <name evidence="3" type="ORF">KZP06_01510</name>
    <name evidence="4" type="ORF">PMN70_03545</name>
</gene>
<evidence type="ECO:0000313" key="3">
    <source>
        <dbReference type="EMBL" id="MCB4879433.1"/>
    </source>
</evidence>
<dbReference type="Gene3D" id="2.30.30.100">
    <property type="match status" value="1"/>
</dbReference>
<dbReference type="EMBL" id="QSWD01000001">
    <property type="protein sequence ID" value="RGP04581.1"/>
    <property type="molecule type" value="Genomic_DNA"/>
</dbReference>
<keyword evidence="1 5" id="KW-0436">Ligase</keyword>
<evidence type="ECO:0000313" key="7">
    <source>
        <dbReference type="Proteomes" id="UP001212008"/>
    </source>
</evidence>
<dbReference type="GO" id="GO:0004077">
    <property type="term" value="F:biotin--[biotin carboxyl-carrier protein] ligase activity"/>
    <property type="evidence" value="ECO:0007669"/>
    <property type="project" value="InterPro"/>
</dbReference>
<dbReference type="Gene3D" id="3.30.930.10">
    <property type="entry name" value="Bira Bifunctional Protein, Domain 2"/>
    <property type="match status" value="1"/>
</dbReference>
<dbReference type="PANTHER" id="PTHR12835">
    <property type="entry name" value="BIOTIN PROTEIN LIGASE"/>
    <property type="match status" value="1"/>
</dbReference>
<accession>A0A3E5HT25</accession>
<sequence>MMAILDSAAIMPRTCVAADQVLVLDTVGSTNTYAADLVRAGRLFGMDGMDGIAGNLVWSGREIVVVAANEQTAGRGRLDHTWASVPGESFIVSLVVSVPVAIVRDSSVNGWLQMIAGCEMREAIVGAVCDFGGTLDEDVLLKWPNDIFAGGKKLGGVLAEMVPIPDCGDRVAIVIGVGLNLAVAQERLPIDKSTSLQLVARNLPDAMVLRDAIAVRWVQGLRSRLADFEEDPHREAVRAREAMTPICWTLGKQCEAHFVDGTTLQGRAVALNDDASLTIEDQEGVLHRVSTADVGVLSK</sequence>
<dbReference type="EMBL" id="JAHXEI010000001">
    <property type="protein sequence ID" value="MCB4879433.1"/>
    <property type="molecule type" value="Genomic_DNA"/>
</dbReference>
<name>A0A3E5HT25_BIFPS</name>
<organism evidence="5 6">
    <name type="scientific">Bifidobacterium pseudocatenulatum</name>
    <dbReference type="NCBI Taxonomy" id="28026"/>
    <lineage>
        <taxon>Bacteria</taxon>
        <taxon>Bacillati</taxon>
        <taxon>Actinomycetota</taxon>
        <taxon>Actinomycetes</taxon>
        <taxon>Bifidobacteriales</taxon>
        <taxon>Bifidobacteriaceae</taxon>
        <taxon>Bifidobacterium</taxon>
    </lineage>
</organism>
<dbReference type="EMBL" id="JAQKRA010000001">
    <property type="protein sequence ID" value="MDB6491277.1"/>
    <property type="molecule type" value="Genomic_DNA"/>
</dbReference>
<evidence type="ECO:0000313" key="6">
    <source>
        <dbReference type="Proteomes" id="UP000261031"/>
    </source>
</evidence>
<evidence type="ECO:0000313" key="5">
    <source>
        <dbReference type="EMBL" id="RGP04581.1"/>
    </source>
</evidence>
<dbReference type="Proteomes" id="UP000261031">
    <property type="component" value="Unassembled WGS sequence"/>
</dbReference>
<reference evidence="4 7" key="3">
    <citation type="submission" date="2023-01" db="EMBL/GenBank/DDBJ databases">
        <title>Human gut microbiome strain richness.</title>
        <authorList>
            <person name="Chen-Liaw A."/>
        </authorList>
    </citation>
    <scope>NUCLEOTIDE SEQUENCE [LARGE SCALE GENOMIC DNA]</scope>
    <source>
        <strain evidence="4 7">RTP21311st1_C8_RTP21311_201001</strain>
    </source>
</reference>
<dbReference type="AlphaFoldDB" id="A0A3E5HT25"/>
<dbReference type="Proteomes" id="UP001197735">
    <property type="component" value="Unassembled WGS sequence"/>
</dbReference>
<comment type="caution">
    <text evidence="5">The sequence shown here is derived from an EMBL/GenBank/DDBJ whole genome shotgun (WGS) entry which is preliminary data.</text>
</comment>
<dbReference type="InterPro" id="IPR004408">
    <property type="entry name" value="Biotin_CoA_COase_ligase"/>
</dbReference>
<feature type="domain" description="BPL/LPL catalytic" evidence="2">
    <location>
        <begin position="65"/>
        <end position="180"/>
    </location>
</feature>
<reference evidence="3" key="2">
    <citation type="submission" date="2021-07" db="EMBL/GenBank/DDBJ databases">
        <title>Xylan utilisation by Bifidobacterium pseudocatenulatum.</title>
        <authorList>
            <person name="Watanabe Y."/>
        </authorList>
    </citation>
    <scope>NUCLEOTIDE SEQUENCE</scope>
    <source>
        <strain evidence="3">YIT12824</strain>
    </source>
</reference>
<proteinExistence type="predicted"/>
<dbReference type="Proteomes" id="UP001212008">
    <property type="component" value="Unassembled WGS sequence"/>
</dbReference>
<dbReference type="Pfam" id="PF03099">
    <property type="entry name" value="BPL_LplA_LipB"/>
    <property type="match status" value="1"/>
</dbReference>
<dbReference type="CDD" id="cd16442">
    <property type="entry name" value="BPL"/>
    <property type="match status" value="1"/>
</dbReference>
<evidence type="ECO:0000256" key="1">
    <source>
        <dbReference type="ARBA" id="ARBA00022598"/>
    </source>
</evidence>